<dbReference type="Pfam" id="PF20448">
    <property type="entry name" value="DUF6705"/>
    <property type="match status" value="1"/>
</dbReference>
<sequence length="203" mass="23214">MNCKSQTVIIRGQKNPNLPENFLSSGNYYYKDIYNYLDNFSGTWEYVNGNEKFQIILTKIVKYHLLDADLNYNIYEDGITFKYKKYLNNNLIYESPSNDYPSFTTENGSKLEGYINDYGRLTRTVYYPKGTGGGILKQGGEYFHPSCTIELLPAILTLNGGVEPRKIKFTLYIGETVGEYRNPAYSGMPTFSIPNDVVMTKVP</sequence>
<evidence type="ECO:0000259" key="1">
    <source>
        <dbReference type="Pfam" id="PF20448"/>
    </source>
</evidence>
<accession>A0A101CEG1</accession>
<comment type="caution">
    <text evidence="2">The sequence shown here is derived from an EMBL/GenBank/DDBJ whole genome shotgun (WGS) entry which is preliminary data.</text>
</comment>
<dbReference type="EMBL" id="LMAI01000011">
    <property type="protein sequence ID" value="KUJ54668.1"/>
    <property type="molecule type" value="Genomic_DNA"/>
</dbReference>
<feature type="domain" description="DUF6705" evidence="1">
    <location>
        <begin position="2"/>
        <end position="201"/>
    </location>
</feature>
<proteinExistence type="predicted"/>
<evidence type="ECO:0000313" key="3">
    <source>
        <dbReference type="Proteomes" id="UP000054388"/>
    </source>
</evidence>
<gene>
    <name evidence="2" type="ORF">AR686_16875</name>
</gene>
<dbReference type="InterPro" id="IPR046551">
    <property type="entry name" value="DUF6705"/>
</dbReference>
<reference evidence="2 3" key="1">
    <citation type="submission" date="2015-10" db="EMBL/GenBank/DDBJ databases">
        <title>Genome sequence of Chryseobacterium greenlandense.</title>
        <authorList>
            <person name="Newman J."/>
            <person name="Fischer K."/>
            <person name="Miller J."/>
        </authorList>
    </citation>
    <scope>NUCLEOTIDE SEQUENCE [LARGE SCALE GENOMIC DNA]</scope>
    <source>
        <strain evidence="2 3">UMB34</strain>
    </source>
</reference>
<organism evidence="2 3">
    <name type="scientific">Chryseobacterium aquaticum subsp. greenlandense</name>
    <dbReference type="NCBI Taxonomy" id="345663"/>
    <lineage>
        <taxon>Bacteria</taxon>
        <taxon>Pseudomonadati</taxon>
        <taxon>Bacteroidota</taxon>
        <taxon>Flavobacteriia</taxon>
        <taxon>Flavobacteriales</taxon>
        <taxon>Weeksellaceae</taxon>
        <taxon>Chryseobacterium group</taxon>
        <taxon>Chryseobacterium</taxon>
    </lineage>
</organism>
<dbReference type="AlphaFoldDB" id="A0A101CEG1"/>
<protein>
    <recommendedName>
        <fullName evidence="1">DUF6705 domain-containing protein</fullName>
    </recommendedName>
</protein>
<dbReference type="Proteomes" id="UP000054388">
    <property type="component" value="Unassembled WGS sequence"/>
</dbReference>
<name>A0A101CEG1_9FLAO</name>
<evidence type="ECO:0000313" key="2">
    <source>
        <dbReference type="EMBL" id="KUJ54668.1"/>
    </source>
</evidence>